<proteinExistence type="predicted"/>
<organism evidence="1 2">
    <name type="scientific">Pocillopora damicornis</name>
    <name type="common">Cauliflower coral</name>
    <name type="synonym">Millepora damicornis</name>
    <dbReference type="NCBI Taxonomy" id="46731"/>
    <lineage>
        <taxon>Eukaryota</taxon>
        <taxon>Metazoa</taxon>
        <taxon>Cnidaria</taxon>
        <taxon>Anthozoa</taxon>
        <taxon>Hexacorallia</taxon>
        <taxon>Scleractinia</taxon>
        <taxon>Astrocoeniina</taxon>
        <taxon>Pocilloporidae</taxon>
        <taxon>Pocillopora</taxon>
    </lineage>
</organism>
<sequence length="225" mass="26555">MMNYCSKPSYNYRQKTMEEEMLPRLFTPNKARRAFNWLRSGQYDEKLAVLKSFWIKEEERQATEKVLRDSFHPQVVPRVRAWLDEADEEEKKAIFKLFWSMASQPSPEKASTTLKKLSLPFDASTRNFGVTSNQTQKRKITLDDARHKINPNLLTARGRGDLIYVAQRRTEFDIAPDWRAPMRSVVPMTQITRGAPTQERLPRLTKHVCLHNQREFVIHPEWIIH</sequence>
<gene>
    <name evidence="1" type="ORF">pdam_00005049</name>
</gene>
<dbReference type="OrthoDB" id="5970844at2759"/>
<name>A0A3M6T6C0_POCDA</name>
<accession>A0A3M6T6C0</accession>
<keyword evidence="2" id="KW-1185">Reference proteome</keyword>
<dbReference type="Proteomes" id="UP000275408">
    <property type="component" value="Unassembled WGS sequence"/>
</dbReference>
<dbReference type="AlphaFoldDB" id="A0A3M6T6C0"/>
<evidence type="ECO:0000313" key="2">
    <source>
        <dbReference type="Proteomes" id="UP000275408"/>
    </source>
</evidence>
<reference evidence="1 2" key="1">
    <citation type="journal article" date="2018" name="Sci. Rep.">
        <title>Comparative analysis of the Pocillopora damicornis genome highlights role of immune system in coral evolution.</title>
        <authorList>
            <person name="Cunning R."/>
            <person name="Bay R.A."/>
            <person name="Gillette P."/>
            <person name="Baker A.C."/>
            <person name="Traylor-Knowles N."/>
        </authorList>
    </citation>
    <scope>NUCLEOTIDE SEQUENCE [LARGE SCALE GENOMIC DNA]</scope>
    <source>
        <strain evidence="1">RSMAS</strain>
        <tissue evidence="1">Whole animal</tissue>
    </source>
</reference>
<dbReference type="EMBL" id="RCHS01004212">
    <property type="protein sequence ID" value="RMX36966.1"/>
    <property type="molecule type" value="Genomic_DNA"/>
</dbReference>
<protein>
    <submittedName>
        <fullName evidence="1">Uncharacterized protein</fullName>
    </submittedName>
</protein>
<comment type="caution">
    <text evidence="1">The sequence shown here is derived from an EMBL/GenBank/DDBJ whole genome shotgun (WGS) entry which is preliminary data.</text>
</comment>
<evidence type="ECO:0000313" key="1">
    <source>
        <dbReference type="EMBL" id="RMX36966.1"/>
    </source>
</evidence>